<feature type="domain" description="Bacterial sugar transferase" evidence="3">
    <location>
        <begin position="14"/>
        <end position="207"/>
    </location>
</feature>
<dbReference type="GO" id="GO:0009242">
    <property type="term" value="P:colanic acid biosynthetic process"/>
    <property type="evidence" value="ECO:0007669"/>
    <property type="project" value="TreeGrafter"/>
</dbReference>
<accession>A0A1H5EFW2</accession>
<evidence type="ECO:0000256" key="1">
    <source>
        <dbReference type="ARBA" id="ARBA00006464"/>
    </source>
</evidence>
<evidence type="ECO:0000259" key="3">
    <source>
        <dbReference type="Pfam" id="PF02397"/>
    </source>
</evidence>
<keyword evidence="2" id="KW-1133">Transmembrane helix</keyword>
<sequence length="212" mass="23860">MQASFVHPVIQVLKRALDFFGAGLGLLLCLPVFPLIALAIKLESPGPVFFKQLRIGRSWPEHVELFEMIKFRSMRADAEVGSGPVWAQRNDPRITRVGKFLRKSRLDELPQFINVLRGEMSLIGPRPERPGITRSLEQAIPYFVERTYGVAPGITGLAQVINGYDETLNDVRAKLGYDLAYSLSLSHPGQWVLMELRIVCLTLQVMLFGRGR</sequence>
<reference evidence="5" key="1">
    <citation type="submission" date="2016-10" db="EMBL/GenBank/DDBJ databases">
        <authorList>
            <person name="Varghese N."/>
            <person name="Submissions S."/>
        </authorList>
    </citation>
    <scope>NUCLEOTIDE SEQUENCE [LARGE SCALE GENOMIC DNA]</scope>
    <source>
        <strain evidence="5">DSM 12111</strain>
    </source>
</reference>
<gene>
    <name evidence="4" type="ORF">SAMN05421553_3595</name>
</gene>
<keyword evidence="5" id="KW-1185">Reference proteome</keyword>
<evidence type="ECO:0000256" key="2">
    <source>
        <dbReference type="SAM" id="Phobius"/>
    </source>
</evidence>
<keyword evidence="4" id="KW-0808">Transferase</keyword>
<dbReference type="InterPro" id="IPR003362">
    <property type="entry name" value="Bact_transf"/>
</dbReference>
<keyword evidence="2" id="KW-0472">Membrane</keyword>
<dbReference type="STRING" id="53406.SAMN05421553_3595"/>
<protein>
    <submittedName>
        <fullName evidence="4">Putative colanic acid biosysnthesis UDP-glucose lipid carrier transferase</fullName>
    </submittedName>
</protein>
<dbReference type="Proteomes" id="UP000242849">
    <property type="component" value="Unassembled WGS sequence"/>
</dbReference>
<dbReference type="AlphaFoldDB" id="A0A1H5EFW2"/>
<dbReference type="PANTHER" id="PTHR30576:SF21">
    <property type="entry name" value="UDP-GLUCOSE:UNDECAPRENYL-PHOSPHATE GLUCOSE-1-PHOSPHATE TRANSFERASE"/>
    <property type="match status" value="1"/>
</dbReference>
<keyword evidence="2" id="KW-0812">Transmembrane</keyword>
<dbReference type="Pfam" id="PF02397">
    <property type="entry name" value="Bac_transf"/>
    <property type="match status" value="1"/>
</dbReference>
<dbReference type="OrthoDB" id="9808602at2"/>
<dbReference type="GO" id="GO:0089702">
    <property type="term" value="F:undecaprenyl-phosphate glucose phosphotransferase activity"/>
    <property type="evidence" value="ECO:0007669"/>
    <property type="project" value="TreeGrafter"/>
</dbReference>
<proteinExistence type="inferred from homology"/>
<organism evidence="4 5">
    <name type="scientific">Pseudomonas anguilliseptica</name>
    <dbReference type="NCBI Taxonomy" id="53406"/>
    <lineage>
        <taxon>Bacteria</taxon>
        <taxon>Pseudomonadati</taxon>
        <taxon>Pseudomonadota</taxon>
        <taxon>Gammaproteobacteria</taxon>
        <taxon>Pseudomonadales</taxon>
        <taxon>Pseudomonadaceae</taxon>
        <taxon>Pseudomonas</taxon>
    </lineage>
</organism>
<evidence type="ECO:0000313" key="5">
    <source>
        <dbReference type="Proteomes" id="UP000242849"/>
    </source>
</evidence>
<dbReference type="EMBL" id="FNSC01000001">
    <property type="protein sequence ID" value="SED89978.1"/>
    <property type="molecule type" value="Genomic_DNA"/>
</dbReference>
<comment type="similarity">
    <text evidence="1">Belongs to the bacterial sugar transferase family.</text>
</comment>
<name>A0A1H5EFW2_PSEAG</name>
<evidence type="ECO:0000313" key="4">
    <source>
        <dbReference type="EMBL" id="SED89978.1"/>
    </source>
</evidence>
<dbReference type="RefSeq" id="WP_090385116.1">
    <property type="nucleotide sequence ID" value="NZ_FNSC01000001.1"/>
</dbReference>
<feature type="transmembrane region" description="Helical" evidence="2">
    <location>
        <begin position="20"/>
        <end position="40"/>
    </location>
</feature>
<dbReference type="PANTHER" id="PTHR30576">
    <property type="entry name" value="COLANIC BIOSYNTHESIS UDP-GLUCOSE LIPID CARRIER TRANSFERASE"/>
    <property type="match status" value="1"/>
</dbReference>